<dbReference type="Pfam" id="PF01321">
    <property type="entry name" value="Creatinase_N"/>
    <property type="match status" value="1"/>
</dbReference>
<dbReference type="InterPro" id="IPR000994">
    <property type="entry name" value="Pept_M24"/>
</dbReference>
<dbReference type="Gene3D" id="3.90.230.10">
    <property type="entry name" value="Creatinase/methionine aminopeptidase superfamily"/>
    <property type="match status" value="1"/>
</dbReference>
<keyword evidence="3" id="KW-0031">Aminopeptidase</keyword>
<feature type="domain" description="Creatinase N-terminal" evidence="2">
    <location>
        <begin position="11"/>
        <end position="143"/>
    </location>
</feature>
<dbReference type="Pfam" id="PF00557">
    <property type="entry name" value="Peptidase_M24"/>
    <property type="match status" value="1"/>
</dbReference>
<evidence type="ECO:0000313" key="3">
    <source>
        <dbReference type="EMBL" id="MBF6637735.1"/>
    </source>
</evidence>
<evidence type="ECO:0000259" key="2">
    <source>
        <dbReference type="Pfam" id="PF01321"/>
    </source>
</evidence>
<reference evidence="3" key="1">
    <citation type="submission" date="2020-11" db="EMBL/GenBank/DDBJ databases">
        <authorList>
            <person name="Lee S.D."/>
        </authorList>
    </citation>
    <scope>NUCLEOTIDE SEQUENCE</scope>
    <source>
        <strain evidence="3">SAP-2</strain>
    </source>
</reference>
<dbReference type="SUPFAM" id="SSF53092">
    <property type="entry name" value="Creatinase/prolidase N-terminal domain"/>
    <property type="match status" value="1"/>
</dbReference>
<dbReference type="InterPro" id="IPR029149">
    <property type="entry name" value="Creatin/AminoP/Spt16_N"/>
</dbReference>
<dbReference type="PANTHER" id="PTHR46112:SF2">
    <property type="entry name" value="XAA-PRO AMINOPEPTIDASE P-RELATED"/>
    <property type="match status" value="1"/>
</dbReference>
<feature type="domain" description="Peptidase M24" evidence="1">
    <location>
        <begin position="151"/>
        <end position="354"/>
    </location>
</feature>
<evidence type="ECO:0000313" key="4">
    <source>
        <dbReference type="Proteomes" id="UP000705283"/>
    </source>
</evidence>
<protein>
    <submittedName>
        <fullName evidence="3">Aminopeptidase P family protein</fullName>
    </submittedName>
</protein>
<reference evidence="3" key="2">
    <citation type="submission" date="2022-09" db="EMBL/GenBank/DDBJ databases">
        <title>Rouxiella aceris sp. nov., isolated from tree sap and emended description of the genus Rhouxiella.</title>
        <authorList>
            <person name="Kim I.S."/>
        </authorList>
    </citation>
    <scope>NUCLEOTIDE SEQUENCE</scope>
    <source>
        <strain evidence="3">SAP-2</strain>
    </source>
</reference>
<dbReference type="CDD" id="cd01066">
    <property type="entry name" value="APP_MetAP"/>
    <property type="match status" value="1"/>
</dbReference>
<proteinExistence type="predicted"/>
<accession>A0AA40X394</accession>
<keyword evidence="3" id="KW-0378">Hydrolase</keyword>
<name>A0AA40X394_9GAMM</name>
<organism evidence="3 4">
    <name type="scientific">Rouxiella silvae</name>
    <dbReference type="NCBI Taxonomy" id="1646373"/>
    <lineage>
        <taxon>Bacteria</taxon>
        <taxon>Pseudomonadati</taxon>
        <taxon>Pseudomonadota</taxon>
        <taxon>Gammaproteobacteria</taxon>
        <taxon>Enterobacterales</taxon>
        <taxon>Yersiniaceae</taxon>
        <taxon>Rouxiella</taxon>
    </lineage>
</organism>
<dbReference type="GO" id="GO:0004177">
    <property type="term" value="F:aminopeptidase activity"/>
    <property type="evidence" value="ECO:0007669"/>
    <property type="project" value="UniProtKB-KW"/>
</dbReference>
<evidence type="ECO:0000259" key="1">
    <source>
        <dbReference type="Pfam" id="PF00557"/>
    </source>
</evidence>
<dbReference type="InterPro" id="IPR050659">
    <property type="entry name" value="Peptidase_M24B"/>
</dbReference>
<sequence length="372" mass="40920">MPAQVNTPALTRTREAMRAVGADLLLIDHAELLFWLTGFTVSETMYRACLVPLHGEPWMVLRALDAAPCEKMSWISDIVTYHDDKNPWQCVANSIITRGFQHAALGADYHSYGMTVYTLQQLAGRLPEVRWIEMSGVSDSLRQAKFPVEIEKLRQAAKIADRAYLAIEQQVRAGWRVRDVAALCAGIFLREGADSGETGPIVRSAGDSGFLHAQTHDETLSQGDILHVELTPKVDYYSARLMRPFVVGGPTAQQSAVAAQLMDLQDQQIAAMKPGVCACDIDAIVRDGVLKAGLRGEYGNVTGYALGIYGRTPRPSDFSHCFTPEAHGLLEENSVFHMYTSAQGLAFSETVWVTPEGGVRLNQLPRKIFSLP</sequence>
<dbReference type="PANTHER" id="PTHR46112">
    <property type="entry name" value="AMINOPEPTIDASE"/>
    <property type="match status" value="1"/>
</dbReference>
<dbReference type="Proteomes" id="UP000705283">
    <property type="component" value="Unassembled WGS sequence"/>
</dbReference>
<dbReference type="InterPro" id="IPR036005">
    <property type="entry name" value="Creatinase/aminopeptidase-like"/>
</dbReference>
<dbReference type="RefSeq" id="WP_139804166.1">
    <property type="nucleotide sequence ID" value="NZ_CBCSCF010000003.1"/>
</dbReference>
<dbReference type="InterPro" id="IPR000587">
    <property type="entry name" value="Creatinase_N"/>
</dbReference>
<comment type="caution">
    <text evidence="3">The sequence shown here is derived from an EMBL/GenBank/DDBJ whole genome shotgun (WGS) entry which is preliminary data.</text>
</comment>
<dbReference type="Gene3D" id="3.40.350.10">
    <property type="entry name" value="Creatinase/prolidase N-terminal domain"/>
    <property type="match status" value="1"/>
</dbReference>
<keyword evidence="3" id="KW-0645">Protease</keyword>
<dbReference type="EMBL" id="JADMKS010000005">
    <property type="protein sequence ID" value="MBF6637735.1"/>
    <property type="molecule type" value="Genomic_DNA"/>
</dbReference>
<gene>
    <name evidence="3" type="ORF">ITX54_13805</name>
</gene>
<dbReference type="AlphaFoldDB" id="A0AA40X394"/>
<dbReference type="SUPFAM" id="SSF55920">
    <property type="entry name" value="Creatinase/aminopeptidase"/>
    <property type="match status" value="1"/>
</dbReference>